<gene>
    <name evidence="2" type="ORF">HH303_02100</name>
</gene>
<dbReference type="AlphaFoldDB" id="A0A7Y0HET6"/>
<feature type="chain" id="PRO_5031576574" description="Lipoprotein" evidence="1">
    <location>
        <begin position="18"/>
        <end position="292"/>
    </location>
</feature>
<dbReference type="Proteomes" id="UP000539372">
    <property type="component" value="Unassembled WGS sequence"/>
</dbReference>
<evidence type="ECO:0008006" key="4">
    <source>
        <dbReference type="Google" id="ProtNLM"/>
    </source>
</evidence>
<organism evidence="2 3">
    <name type="scientific">Pacificispira spongiicola</name>
    <dbReference type="NCBI Taxonomy" id="2729598"/>
    <lineage>
        <taxon>Bacteria</taxon>
        <taxon>Pseudomonadati</taxon>
        <taxon>Pseudomonadota</taxon>
        <taxon>Alphaproteobacteria</taxon>
        <taxon>Rhodospirillales</taxon>
        <taxon>Rhodospirillaceae</taxon>
        <taxon>Pacificispira</taxon>
    </lineage>
</organism>
<name>A0A7Y0HET6_9PROT</name>
<comment type="caution">
    <text evidence="2">The sequence shown here is derived from an EMBL/GenBank/DDBJ whole genome shotgun (WGS) entry which is preliminary data.</text>
</comment>
<evidence type="ECO:0000313" key="2">
    <source>
        <dbReference type="EMBL" id="NMM43252.1"/>
    </source>
</evidence>
<protein>
    <recommendedName>
        <fullName evidence="4">Lipoprotein</fullName>
    </recommendedName>
</protein>
<evidence type="ECO:0000256" key="1">
    <source>
        <dbReference type="SAM" id="SignalP"/>
    </source>
</evidence>
<sequence length="292" mass="30219">MSRVLSVLVLSTALLVAACGPIPQPYRETAAEKADNPLLAIPDGAGITVAPVTGADPALSGPLTEALVAEFEKIGIPASAGAALTNALLLEGASRWRDGQAVIDWRLTDPDGVERAFGTTQVNATQAAYDMGSPFLIQDIARDGALLIAAALRPELAVPIEEFGAPKLAVIGVRGAPGDGDRALGRAMGAVLKRAGIDIQKDPDAADVQLAGTVSVEPINEAAEKVDIHWVVMDRDGNIVGSLTQSNAVPKGALDDRWGQAAYDAAFANVDAIQAILDRMAEMRSLGTDATQ</sequence>
<reference evidence="2 3" key="1">
    <citation type="submission" date="2020-04" db="EMBL/GenBank/DDBJ databases">
        <title>Rhodospirillaceae bacterium KN72 isolated from deep sea.</title>
        <authorList>
            <person name="Zhang D.-C."/>
        </authorList>
    </citation>
    <scope>NUCLEOTIDE SEQUENCE [LARGE SCALE GENOMIC DNA]</scope>
    <source>
        <strain evidence="2 3">KN72</strain>
    </source>
</reference>
<dbReference type="RefSeq" id="WP_169623544.1">
    <property type="nucleotide sequence ID" value="NZ_JABBNT010000001.1"/>
</dbReference>
<proteinExistence type="predicted"/>
<keyword evidence="3" id="KW-1185">Reference proteome</keyword>
<keyword evidence="1" id="KW-0732">Signal</keyword>
<dbReference type="PROSITE" id="PS51257">
    <property type="entry name" value="PROKAR_LIPOPROTEIN"/>
    <property type="match status" value="1"/>
</dbReference>
<feature type="signal peptide" evidence="1">
    <location>
        <begin position="1"/>
        <end position="17"/>
    </location>
</feature>
<dbReference type="EMBL" id="JABBNT010000001">
    <property type="protein sequence ID" value="NMM43252.1"/>
    <property type="molecule type" value="Genomic_DNA"/>
</dbReference>
<accession>A0A7Y0HET6</accession>
<evidence type="ECO:0000313" key="3">
    <source>
        <dbReference type="Proteomes" id="UP000539372"/>
    </source>
</evidence>